<dbReference type="InterPro" id="IPR056884">
    <property type="entry name" value="NPHP3-like_N"/>
</dbReference>
<dbReference type="InterPro" id="IPR027417">
    <property type="entry name" value="P-loop_NTPase"/>
</dbReference>
<dbReference type="SUPFAM" id="SSF52540">
    <property type="entry name" value="P-loop containing nucleoside triphosphate hydrolases"/>
    <property type="match status" value="1"/>
</dbReference>
<keyword evidence="5" id="KW-1185">Reference proteome</keyword>
<keyword evidence="1" id="KW-0677">Repeat</keyword>
<dbReference type="OrthoDB" id="3038309at2759"/>
<dbReference type="AlphaFoldDB" id="A0A8H6YSP1"/>
<evidence type="ECO:0000313" key="5">
    <source>
        <dbReference type="Proteomes" id="UP000623467"/>
    </source>
</evidence>
<dbReference type="Pfam" id="PF24883">
    <property type="entry name" value="NPHP3_N"/>
    <property type="match status" value="1"/>
</dbReference>
<evidence type="ECO:0000256" key="2">
    <source>
        <dbReference type="SAM" id="MobiDB-lite"/>
    </source>
</evidence>
<feature type="compositionally biased region" description="Acidic residues" evidence="2">
    <location>
        <begin position="730"/>
        <end position="741"/>
    </location>
</feature>
<sequence length="805" mass="90776">MRQQKNREGKLVELSVDAAVAILEGVVASSAIFPPLQSAAGGALHIAKLARNFQSDKKYWTEFGEYVDKIVANVINKFPANNPVREDIKESVRQLSSTLSEIIAEIEEIQKKPIVSRFLKFAIRPLDHISDMKGRLDEVIKLLELKINLTTHMDVATIAAAQENTLLARHNQAVTGKLFTRCMEMIGSTITFTALPYTLNAGWDDTQTCSAGTRQAEIAKVMDWVREKDLSGAQQIYFIADVVGSGKTALAHSVAQECSDCNLLVSSFFFDRKVGRTSPRDFIFNLARDLGSKFPEVADRISLALRADHSLALSQPISSLFKELILEPVIHSTGLAGPIVVVIDALHEAQTLEVEDILRTQIPSLPGQFRVFVTSRPERSILQVLGPDIALHDLAIHGSANRADMAVYATQRLQEVALEHELENWPPQQLVNTLLNRAEGLFFWIAMICDYLFRHVCPDKIIEELLESARELPPEEKMDCLYSTIMASYQWDNIYFVDGYRQVMGVMVVQKIPLTLGGLQQLHGPMPRVKPIVARLASFITGSTRTDQPVQILHSSFQEYITTRAPGNHRISTEAHNIRLANICLRILSTVFSHRIIGCGYLSSKDSSKIPDVEVDHFTEEQWYAVEFWLPHVTQCDLRLDAAKDVKVALNTFLMMSLQSWIEVVASKSKYQPLTPLRKQLPDDLALYMSKFTLGVRLRRLLKRLLQDKSRLGDILLIMEDLNDMGETNWDTDSDSDDESELGLAEASDSSDDEYGDNRRIWRQCQRLEYGDNVRGFDRDDDEEDGIDQRDEEDGIDQRDEEGEE</sequence>
<dbReference type="PANTHER" id="PTHR10039:SF17">
    <property type="entry name" value="FUNGAL STAND N-TERMINAL GOODBYE DOMAIN-CONTAINING PROTEIN-RELATED"/>
    <property type="match status" value="1"/>
</dbReference>
<comment type="caution">
    <text evidence="4">The sequence shown here is derived from an EMBL/GenBank/DDBJ whole genome shotgun (WGS) entry which is preliminary data.</text>
</comment>
<evidence type="ECO:0000256" key="1">
    <source>
        <dbReference type="ARBA" id="ARBA00022737"/>
    </source>
</evidence>
<gene>
    <name evidence="4" type="ORF">MSAN_01045400</name>
</gene>
<evidence type="ECO:0000259" key="3">
    <source>
        <dbReference type="Pfam" id="PF24883"/>
    </source>
</evidence>
<feature type="region of interest" description="Disordered" evidence="2">
    <location>
        <begin position="727"/>
        <end position="756"/>
    </location>
</feature>
<proteinExistence type="predicted"/>
<reference evidence="4" key="1">
    <citation type="submission" date="2020-05" db="EMBL/GenBank/DDBJ databases">
        <title>Mycena genomes resolve the evolution of fungal bioluminescence.</title>
        <authorList>
            <person name="Tsai I.J."/>
        </authorList>
    </citation>
    <scope>NUCLEOTIDE SEQUENCE</scope>
    <source>
        <strain evidence="4">160909Yilan</strain>
    </source>
</reference>
<dbReference type="Gene3D" id="3.40.50.300">
    <property type="entry name" value="P-loop containing nucleotide triphosphate hydrolases"/>
    <property type="match status" value="1"/>
</dbReference>
<organism evidence="4 5">
    <name type="scientific">Mycena sanguinolenta</name>
    <dbReference type="NCBI Taxonomy" id="230812"/>
    <lineage>
        <taxon>Eukaryota</taxon>
        <taxon>Fungi</taxon>
        <taxon>Dikarya</taxon>
        <taxon>Basidiomycota</taxon>
        <taxon>Agaricomycotina</taxon>
        <taxon>Agaricomycetes</taxon>
        <taxon>Agaricomycetidae</taxon>
        <taxon>Agaricales</taxon>
        <taxon>Marasmiineae</taxon>
        <taxon>Mycenaceae</taxon>
        <taxon>Mycena</taxon>
    </lineage>
</organism>
<evidence type="ECO:0000313" key="4">
    <source>
        <dbReference type="EMBL" id="KAF7363874.1"/>
    </source>
</evidence>
<dbReference type="PANTHER" id="PTHR10039">
    <property type="entry name" value="AMELOGENIN"/>
    <property type="match status" value="1"/>
</dbReference>
<feature type="domain" description="Nephrocystin 3-like N-terminal" evidence="3">
    <location>
        <begin position="222"/>
        <end position="376"/>
    </location>
</feature>
<feature type="compositionally biased region" description="Acidic residues" evidence="2">
    <location>
        <begin position="779"/>
        <end position="805"/>
    </location>
</feature>
<protein>
    <submittedName>
        <fullName evidence="4">TPR-like protein</fullName>
    </submittedName>
</protein>
<dbReference type="EMBL" id="JACAZH010000007">
    <property type="protein sequence ID" value="KAF7363874.1"/>
    <property type="molecule type" value="Genomic_DNA"/>
</dbReference>
<name>A0A8H6YSP1_9AGAR</name>
<dbReference type="Proteomes" id="UP000623467">
    <property type="component" value="Unassembled WGS sequence"/>
</dbReference>
<accession>A0A8H6YSP1</accession>
<feature type="region of interest" description="Disordered" evidence="2">
    <location>
        <begin position="773"/>
        <end position="805"/>
    </location>
</feature>